<feature type="signal peptide" evidence="5">
    <location>
        <begin position="1"/>
        <end position="21"/>
    </location>
</feature>
<comment type="similarity">
    <text evidence="1">Belongs to the ZraP family.</text>
</comment>
<gene>
    <name evidence="6" type="ORF">PSU93_06870</name>
</gene>
<evidence type="ECO:0000256" key="5">
    <source>
        <dbReference type="SAM" id="SignalP"/>
    </source>
</evidence>
<evidence type="ECO:0000313" key="7">
    <source>
        <dbReference type="Proteomes" id="UP001160519"/>
    </source>
</evidence>
<dbReference type="AlphaFoldDB" id="A0AA43Q6V7"/>
<feature type="chain" id="PRO_5041338479" description="Signaling pathway modulator ZraP" evidence="5">
    <location>
        <begin position="22"/>
        <end position="115"/>
    </location>
</feature>
<dbReference type="Proteomes" id="UP001160519">
    <property type="component" value="Unassembled WGS sequence"/>
</dbReference>
<evidence type="ECO:0000256" key="3">
    <source>
        <dbReference type="ARBA" id="ARBA00045001"/>
    </source>
</evidence>
<sequence>MNKKIITIIALALAFPLTVAAFPGGHDGGRHQGNKVEHMAKQLDLNAEQKSKLEVIFKEQQEKREALRQESRLRMQEVLTAEQMTKLDAIKKDHQEKWQKRHEERKNQKQNESQK</sequence>
<reference evidence="6" key="1">
    <citation type="submission" date="2023-01" db="EMBL/GenBank/DDBJ databases">
        <title>Biogeochemical cycle of methane in antarctic sediments.</title>
        <authorList>
            <person name="Roldan D.M."/>
            <person name="Menes R.J."/>
        </authorList>
    </citation>
    <scope>NUCLEOTIDE SEQUENCE [LARGE SCALE GENOMIC DNA]</scope>
    <source>
        <strain evidence="6">K-2018 MAG008</strain>
    </source>
</reference>
<name>A0AA43Q6V7_9GAMM</name>
<evidence type="ECO:0000256" key="4">
    <source>
        <dbReference type="SAM" id="MobiDB-lite"/>
    </source>
</evidence>
<feature type="region of interest" description="Disordered" evidence="4">
    <location>
        <begin position="83"/>
        <end position="115"/>
    </location>
</feature>
<dbReference type="InterPro" id="IPR025961">
    <property type="entry name" value="Metal_resist"/>
</dbReference>
<evidence type="ECO:0000313" key="6">
    <source>
        <dbReference type="EMBL" id="MDI1230851.1"/>
    </source>
</evidence>
<accession>A0AA43Q6V7</accession>
<evidence type="ECO:0000256" key="1">
    <source>
        <dbReference type="ARBA" id="ARBA00044945"/>
    </source>
</evidence>
<keyword evidence="5" id="KW-0732">Signal</keyword>
<evidence type="ECO:0000256" key="2">
    <source>
        <dbReference type="ARBA" id="ARBA00044983"/>
    </source>
</evidence>
<keyword evidence="7" id="KW-1185">Reference proteome</keyword>
<organism evidence="6 7">
    <name type="scientific">Candidatus Methylobacter titanis</name>
    <dbReference type="NCBI Taxonomy" id="3053457"/>
    <lineage>
        <taxon>Bacteria</taxon>
        <taxon>Pseudomonadati</taxon>
        <taxon>Pseudomonadota</taxon>
        <taxon>Gammaproteobacteria</taxon>
        <taxon>Methylococcales</taxon>
        <taxon>Methylococcaceae</taxon>
        <taxon>Methylobacter</taxon>
    </lineage>
</organism>
<proteinExistence type="inferred from homology"/>
<protein>
    <recommendedName>
        <fullName evidence="2">Signaling pathway modulator ZraP</fullName>
    </recommendedName>
    <alternativeName>
        <fullName evidence="3">Zinc resistance-associated protein</fullName>
    </alternativeName>
</protein>
<dbReference type="Pfam" id="PF13801">
    <property type="entry name" value="Metal_resist"/>
    <property type="match status" value="1"/>
</dbReference>
<dbReference type="Gene3D" id="1.20.120.1490">
    <property type="match status" value="1"/>
</dbReference>
<dbReference type="EMBL" id="JAQSDF010000016">
    <property type="protein sequence ID" value="MDI1230851.1"/>
    <property type="molecule type" value="Genomic_DNA"/>
</dbReference>
<feature type="compositionally biased region" description="Basic and acidic residues" evidence="4">
    <location>
        <begin position="88"/>
        <end position="115"/>
    </location>
</feature>
<comment type="caution">
    <text evidence="6">The sequence shown here is derived from an EMBL/GenBank/DDBJ whole genome shotgun (WGS) entry which is preliminary data.</text>
</comment>